<reference evidence="2 3" key="1">
    <citation type="submission" date="2024-03" db="EMBL/GenBank/DDBJ databases">
        <title>Rhodococcus navarretei sp. nov. and Pseudarthrobacter quantumdoti sp. nov., two new species with the ability to biosynthesize Quantum Dots isolated from soil samples at Union Glacier, Antarctica.</title>
        <authorList>
            <person name="Vargas M."/>
        </authorList>
    </citation>
    <scope>NUCLEOTIDE SEQUENCE [LARGE SCALE GENOMIC DNA]</scope>
    <source>
        <strain evidence="2 3">EXRC-4A-4</strain>
    </source>
</reference>
<comment type="caution">
    <text evidence="2">The sequence shown here is derived from an EMBL/GenBank/DDBJ whole genome shotgun (WGS) entry which is preliminary data.</text>
</comment>
<feature type="transmembrane region" description="Helical" evidence="1">
    <location>
        <begin position="69"/>
        <end position="89"/>
    </location>
</feature>
<organism evidence="2 3">
    <name type="scientific">Rhodococcus navarretei</name>
    <dbReference type="NCBI Taxonomy" id="3128981"/>
    <lineage>
        <taxon>Bacteria</taxon>
        <taxon>Bacillati</taxon>
        <taxon>Actinomycetota</taxon>
        <taxon>Actinomycetes</taxon>
        <taxon>Mycobacteriales</taxon>
        <taxon>Nocardiaceae</taxon>
        <taxon>Rhodococcus</taxon>
    </lineage>
</organism>
<dbReference type="EMBL" id="JBBPCN010000001">
    <property type="protein sequence ID" value="MEK8071172.1"/>
    <property type="molecule type" value="Genomic_DNA"/>
</dbReference>
<accession>A0ABU9CX98</accession>
<keyword evidence="1" id="KW-0472">Membrane</keyword>
<protein>
    <submittedName>
        <fullName evidence="2">Uncharacterized protein</fullName>
    </submittedName>
</protein>
<keyword evidence="3" id="KW-1185">Reference proteome</keyword>
<feature type="transmembrane region" description="Helical" evidence="1">
    <location>
        <begin position="6"/>
        <end position="24"/>
    </location>
</feature>
<proteinExistence type="predicted"/>
<evidence type="ECO:0000313" key="3">
    <source>
        <dbReference type="Proteomes" id="UP001456513"/>
    </source>
</evidence>
<dbReference type="Proteomes" id="UP001456513">
    <property type="component" value="Unassembled WGS sequence"/>
</dbReference>
<name>A0ABU9CX98_9NOCA</name>
<evidence type="ECO:0000256" key="1">
    <source>
        <dbReference type="SAM" id="Phobius"/>
    </source>
</evidence>
<evidence type="ECO:0000313" key="2">
    <source>
        <dbReference type="EMBL" id="MEK8071172.1"/>
    </source>
</evidence>
<sequence>MSVAEAVVLTLGAVLVVAGLWMVLKNATSSVVVHTNGTTTNGMASDIFEIIKELIKNGFGSGSIRDKNVAVGLILILVGVLLVAVVYPIV</sequence>
<keyword evidence="1" id="KW-0812">Transmembrane</keyword>
<keyword evidence="1" id="KW-1133">Transmembrane helix</keyword>
<dbReference type="RefSeq" id="WP_341441072.1">
    <property type="nucleotide sequence ID" value="NZ_JBBPCN010000001.1"/>
</dbReference>
<gene>
    <name evidence="2" type="ORF">AABD04_10010</name>
</gene>